<reference evidence="8 9" key="1">
    <citation type="submission" date="2019-03" db="EMBL/GenBank/DDBJ databases">
        <title>Sequencing 23 genomes of Wallemia ichthyophaga.</title>
        <authorList>
            <person name="Gostincar C."/>
        </authorList>
    </citation>
    <scope>NUCLEOTIDE SEQUENCE [LARGE SCALE GENOMIC DNA]</scope>
    <source>
        <strain evidence="8 9">EXF-5753</strain>
    </source>
</reference>
<keyword evidence="9" id="KW-1185">Reference proteome</keyword>
<gene>
    <name evidence="8" type="ORF">E3P99_02804</name>
</gene>
<feature type="transmembrane region" description="Helical" evidence="6">
    <location>
        <begin position="248"/>
        <end position="275"/>
    </location>
</feature>
<evidence type="ECO:0000256" key="6">
    <source>
        <dbReference type="SAM" id="Phobius"/>
    </source>
</evidence>
<feature type="domain" description="TECPR1-like DysF" evidence="7">
    <location>
        <begin position="70"/>
        <end position="285"/>
    </location>
</feature>
<name>A0A4T0FIT1_9BASI</name>
<evidence type="ECO:0000256" key="1">
    <source>
        <dbReference type="ARBA" id="ARBA00004141"/>
    </source>
</evidence>
<dbReference type="OrthoDB" id="74314at2759"/>
<dbReference type="InterPro" id="IPR052816">
    <property type="entry name" value="Peroxisomal_Membrane_PEX28-32"/>
</dbReference>
<evidence type="ECO:0000256" key="3">
    <source>
        <dbReference type="ARBA" id="ARBA00022989"/>
    </source>
</evidence>
<keyword evidence="3 6" id="KW-1133">Transmembrane helix</keyword>
<feature type="compositionally biased region" description="Basic and acidic residues" evidence="5">
    <location>
        <begin position="148"/>
        <end position="157"/>
    </location>
</feature>
<comment type="caution">
    <text evidence="8">The sequence shown here is derived from an EMBL/GenBank/DDBJ whole genome shotgun (WGS) entry which is preliminary data.</text>
</comment>
<evidence type="ECO:0000256" key="4">
    <source>
        <dbReference type="ARBA" id="ARBA00023136"/>
    </source>
</evidence>
<evidence type="ECO:0000256" key="2">
    <source>
        <dbReference type="ARBA" id="ARBA00022692"/>
    </source>
</evidence>
<dbReference type="GO" id="GO:0007031">
    <property type="term" value="P:peroxisome organization"/>
    <property type="evidence" value="ECO:0007669"/>
    <property type="project" value="TreeGrafter"/>
</dbReference>
<dbReference type="PANTHER" id="PTHR28304:SF2">
    <property type="entry name" value="PEROXISOMAL MEMBRANE PROTEIN PEX29"/>
    <property type="match status" value="1"/>
</dbReference>
<evidence type="ECO:0000256" key="5">
    <source>
        <dbReference type="SAM" id="MobiDB-lite"/>
    </source>
</evidence>
<proteinExistence type="predicted"/>
<dbReference type="PANTHER" id="PTHR28304">
    <property type="entry name" value="PEROXISOMAL MEMBRANE PROTEIN PEX29"/>
    <property type="match status" value="1"/>
</dbReference>
<evidence type="ECO:0000259" key="7">
    <source>
        <dbReference type="Pfam" id="PF06398"/>
    </source>
</evidence>
<evidence type="ECO:0000313" key="9">
    <source>
        <dbReference type="Proteomes" id="UP000310189"/>
    </source>
</evidence>
<dbReference type="InterPro" id="IPR010482">
    <property type="entry name" value="TECPR1-like_DysF"/>
</dbReference>
<sequence length="286" mass="31213">MDLTHLEIPANAKRLRDYNDGLDKTDSADSASQFSNKANSYLANFLTSSLLSSVSFTQPPPDTTTHKQPLNLQTMSVNFRSFVQKTGPLFSILDSVEAVLLWRSTPVTVLAVLVWTVLCLYPALVLVAPQFVVLCILLHNHGIRFSKDGRDGRDSKGVDNNTASTTTDATPTTAPTSPSSPTSPLTPSQPPPEPNLPDSSSPDYYLNLQSIQNLMGTTNDGIDGCMPYYRKLNWSDVEQSRGVLKYTVISLLCTCAVLPILPLRLIVAISGYSVLAVNHPVIKEYL</sequence>
<protein>
    <recommendedName>
        <fullName evidence="7">TECPR1-like DysF domain-containing protein</fullName>
    </recommendedName>
</protein>
<feature type="transmembrane region" description="Helical" evidence="6">
    <location>
        <begin position="109"/>
        <end position="138"/>
    </location>
</feature>
<feature type="compositionally biased region" description="Low complexity" evidence="5">
    <location>
        <begin position="159"/>
        <end position="186"/>
    </location>
</feature>
<evidence type="ECO:0000313" key="8">
    <source>
        <dbReference type="EMBL" id="TIA88079.1"/>
    </source>
</evidence>
<dbReference type="EMBL" id="SPNW01000043">
    <property type="protein sequence ID" value="TIA88079.1"/>
    <property type="molecule type" value="Genomic_DNA"/>
</dbReference>
<dbReference type="Pfam" id="PF06398">
    <property type="entry name" value="Pex24p"/>
    <property type="match status" value="1"/>
</dbReference>
<keyword evidence="2 6" id="KW-0812">Transmembrane</keyword>
<feature type="region of interest" description="Disordered" evidence="5">
    <location>
        <begin position="148"/>
        <end position="199"/>
    </location>
</feature>
<comment type="subcellular location">
    <subcellularLocation>
        <location evidence="1">Membrane</location>
        <topology evidence="1">Multi-pass membrane protein</topology>
    </subcellularLocation>
</comment>
<dbReference type="Proteomes" id="UP000310189">
    <property type="component" value="Unassembled WGS sequence"/>
</dbReference>
<dbReference type="AlphaFoldDB" id="A0A4T0FIT1"/>
<keyword evidence="4 6" id="KW-0472">Membrane</keyword>
<dbReference type="GO" id="GO:0005778">
    <property type="term" value="C:peroxisomal membrane"/>
    <property type="evidence" value="ECO:0007669"/>
    <property type="project" value="UniProtKB-ARBA"/>
</dbReference>
<accession>A0A4T0FIT1</accession>
<organism evidence="8 9">
    <name type="scientific">Wallemia hederae</name>
    <dbReference type="NCBI Taxonomy" id="1540922"/>
    <lineage>
        <taxon>Eukaryota</taxon>
        <taxon>Fungi</taxon>
        <taxon>Dikarya</taxon>
        <taxon>Basidiomycota</taxon>
        <taxon>Wallemiomycotina</taxon>
        <taxon>Wallemiomycetes</taxon>
        <taxon>Wallemiales</taxon>
        <taxon>Wallemiaceae</taxon>
        <taxon>Wallemia</taxon>
    </lineage>
</organism>